<feature type="transmembrane region" description="Helical" evidence="1">
    <location>
        <begin position="21"/>
        <end position="42"/>
    </location>
</feature>
<protein>
    <recommendedName>
        <fullName evidence="4">Archaeal Type IV pilin N-terminal domain-containing protein</fullName>
    </recommendedName>
</protein>
<comment type="caution">
    <text evidence="2">The sequence shown here is derived from an EMBL/GenBank/DDBJ whole genome shotgun (WGS) entry which is preliminary data.</text>
</comment>
<accession>A0A444L9I2</accession>
<evidence type="ECO:0008006" key="4">
    <source>
        <dbReference type="Google" id="ProtNLM"/>
    </source>
</evidence>
<evidence type="ECO:0000313" key="2">
    <source>
        <dbReference type="EMBL" id="RWX74243.1"/>
    </source>
</evidence>
<organism evidence="2 3">
    <name type="scientific">Methanosuratincola subterraneus</name>
    <dbReference type="NCBI Taxonomy" id="2593994"/>
    <lineage>
        <taxon>Archaea</taxon>
        <taxon>Thermoproteota</taxon>
        <taxon>Methanosuratincolia</taxon>
        <taxon>Candidatus Methanomethylicales</taxon>
        <taxon>Candidatus Methanomethylicaceae</taxon>
        <taxon>Candidatus Methanosuratincola (ex Vanwonterghem et al. 2016)</taxon>
    </lineage>
</organism>
<evidence type="ECO:0000256" key="1">
    <source>
        <dbReference type="SAM" id="Phobius"/>
    </source>
</evidence>
<dbReference type="EMBL" id="RXGA01000001">
    <property type="protein sequence ID" value="RWX74243.1"/>
    <property type="molecule type" value="Genomic_DNA"/>
</dbReference>
<name>A0A444L9I2_METS7</name>
<gene>
    <name evidence="2" type="ORF">Metus_0268</name>
</gene>
<dbReference type="AlphaFoldDB" id="A0A444L9I2"/>
<dbReference type="Proteomes" id="UP000288215">
    <property type="component" value="Unassembled WGS sequence"/>
</dbReference>
<keyword evidence="1" id="KW-0472">Membrane</keyword>
<sequence>MSANRNRGRIRSKRGEISTPIITILVTVAALAVTGIAVSWMLSTGAAAANQGALMIVGSPVVQNDTLYLTVRNIGNANASISSCLLGGQNATRSDVIQAGKSMVLNITFSGANFTTGTILKGSLNTDQGILPFSAFVQ</sequence>
<evidence type="ECO:0000313" key="3">
    <source>
        <dbReference type="Proteomes" id="UP000288215"/>
    </source>
</evidence>
<keyword evidence="1" id="KW-1133">Transmembrane helix</keyword>
<keyword evidence="1" id="KW-0812">Transmembrane</keyword>
<proteinExistence type="predicted"/>
<reference evidence="2 3" key="1">
    <citation type="submission" date="2018-12" db="EMBL/GenBank/DDBJ databases">
        <title>The complete genome of the methanogenic archaea of the candidate phylum Verstraetearchaeota, obtained from the metagenome of underground thermal water.</title>
        <authorList>
            <person name="Kadnikov V.V."/>
            <person name="Mardanov A.V."/>
            <person name="Beletsky A.V."/>
            <person name="Karnachuk O.V."/>
            <person name="Ravin N.V."/>
        </authorList>
    </citation>
    <scope>NUCLEOTIDE SEQUENCE [LARGE SCALE GENOMIC DNA]</scope>
    <source>
        <strain evidence="2">Ch88</strain>
    </source>
</reference>